<evidence type="ECO:0000313" key="10">
    <source>
        <dbReference type="Proteomes" id="UP001304243"/>
    </source>
</evidence>
<evidence type="ECO:0000256" key="1">
    <source>
        <dbReference type="ARBA" id="ARBA00008601"/>
    </source>
</evidence>
<dbReference type="PANTHER" id="PTHR10159">
    <property type="entry name" value="DUAL SPECIFICITY PROTEIN PHOSPHATASE"/>
    <property type="match status" value="1"/>
</dbReference>
<gene>
    <name evidence="9" type="ORF">ATC70_004999</name>
</gene>
<dbReference type="InterPro" id="IPR000340">
    <property type="entry name" value="Dual-sp_phosphatase_cat-dom"/>
</dbReference>
<dbReference type="GO" id="GO:0005737">
    <property type="term" value="C:cytoplasm"/>
    <property type="evidence" value="ECO:0007669"/>
    <property type="project" value="TreeGrafter"/>
</dbReference>
<evidence type="ECO:0000259" key="8">
    <source>
        <dbReference type="PROSITE" id="PS50206"/>
    </source>
</evidence>
<dbReference type="CDD" id="cd14498">
    <property type="entry name" value="DSP"/>
    <property type="match status" value="1"/>
</dbReference>
<organism evidence="9 10">
    <name type="scientific">Mucor velutinosus</name>
    <dbReference type="NCBI Taxonomy" id="708070"/>
    <lineage>
        <taxon>Eukaryota</taxon>
        <taxon>Fungi</taxon>
        <taxon>Fungi incertae sedis</taxon>
        <taxon>Mucoromycota</taxon>
        <taxon>Mucoromycotina</taxon>
        <taxon>Mucoromycetes</taxon>
        <taxon>Mucorales</taxon>
        <taxon>Mucorineae</taxon>
        <taxon>Mucoraceae</taxon>
        <taxon>Mucor</taxon>
    </lineage>
</organism>
<dbReference type="Gene3D" id="3.90.190.10">
    <property type="entry name" value="Protein tyrosine phosphatase superfamily"/>
    <property type="match status" value="1"/>
</dbReference>
<feature type="domain" description="Tyrosine-protein phosphatase" evidence="6">
    <location>
        <begin position="530"/>
        <end position="677"/>
    </location>
</feature>
<evidence type="ECO:0000259" key="6">
    <source>
        <dbReference type="PROSITE" id="PS50054"/>
    </source>
</evidence>
<accession>A0AAN7D5K6</accession>
<dbReference type="PROSITE" id="PS50054">
    <property type="entry name" value="TYR_PHOSPHATASE_DUAL"/>
    <property type="match status" value="1"/>
</dbReference>
<dbReference type="EMBL" id="JASEJX010000033">
    <property type="protein sequence ID" value="KAK4510568.1"/>
    <property type="molecule type" value="Genomic_DNA"/>
</dbReference>
<protein>
    <recommendedName>
        <fullName evidence="2">protein-tyrosine-phosphatase</fullName>
        <ecNumber evidence="2">3.1.3.48</ecNumber>
    </recommendedName>
</protein>
<keyword evidence="4" id="KW-0904">Protein phosphatase</keyword>
<dbReference type="PROSITE" id="PS50206">
    <property type="entry name" value="RHODANESE_3"/>
    <property type="match status" value="1"/>
</dbReference>
<dbReference type="PROSITE" id="PS50056">
    <property type="entry name" value="TYR_PHOSPHATASE_2"/>
    <property type="match status" value="1"/>
</dbReference>
<feature type="region of interest" description="Disordered" evidence="5">
    <location>
        <begin position="83"/>
        <end position="117"/>
    </location>
</feature>
<feature type="domain" description="Rhodanese" evidence="8">
    <location>
        <begin position="240"/>
        <end position="388"/>
    </location>
</feature>
<evidence type="ECO:0000256" key="2">
    <source>
        <dbReference type="ARBA" id="ARBA00013064"/>
    </source>
</evidence>
<reference evidence="9 10" key="1">
    <citation type="submission" date="2022-11" db="EMBL/GenBank/DDBJ databases">
        <title>Mucor velutinosus strain NIH1002 WGS.</title>
        <authorList>
            <person name="Subramanian P."/>
            <person name="Mullikin J.C."/>
            <person name="Segre J.A."/>
            <person name="Zelazny A.M."/>
        </authorList>
    </citation>
    <scope>NUCLEOTIDE SEQUENCE [LARGE SCALE GENOMIC DNA]</scope>
    <source>
        <strain evidence="9 10">NIH1002</strain>
    </source>
</reference>
<dbReference type="InterPro" id="IPR036873">
    <property type="entry name" value="Rhodanese-like_dom_sf"/>
</dbReference>
<dbReference type="GO" id="GO:0004725">
    <property type="term" value="F:protein tyrosine phosphatase activity"/>
    <property type="evidence" value="ECO:0007669"/>
    <property type="project" value="UniProtKB-EC"/>
</dbReference>
<evidence type="ECO:0000259" key="7">
    <source>
        <dbReference type="PROSITE" id="PS50056"/>
    </source>
</evidence>
<evidence type="ECO:0000313" key="9">
    <source>
        <dbReference type="EMBL" id="KAK4510568.1"/>
    </source>
</evidence>
<name>A0AAN7D5K6_9FUNG</name>
<dbReference type="GO" id="GO:0043409">
    <property type="term" value="P:negative regulation of MAPK cascade"/>
    <property type="evidence" value="ECO:0007669"/>
    <property type="project" value="TreeGrafter"/>
</dbReference>
<dbReference type="InterPro" id="IPR020422">
    <property type="entry name" value="TYR_PHOSPHATASE_DUAL_dom"/>
</dbReference>
<dbReference type="GeneID" id="89948685"/>
<comment type="similarity">
    <text evidence="1">Belongs to the protein-tyrosine phosphatase family. Non-receptor class dual specificity subfamily.</text>
</comment>
<dbReference type="Pfam" id="PF00782">
    <property type="entry name" value="DSPc"/>
    <property type="match status" value="1"/>
</dbReference>
<comment type="caution">
    <text evidence="9">The sequence shown here is derived from an EMBL/GenBank/DDBJ whole genome shotgun (WGS) entry which is preliminary data.</text>
</comment>
<dbReference type="SUPFAM" id="SSF52821">
    <property type="entry name" value="Rhodanese/Cell cycle control phosphatase"/>
    <property type="match status" value="1"/>
</dbReference>
<dbReference type="RefSeq" id="XP_064677234.1">
    <property type="nucleotide sequence ID" value="XM_064824298.1"/>
</dbReference>
<evidence type="ECO:0000256" key="5">
    <source>
        <dbReference type="SAM" id="MobiDB-lite"/>
    </source>
</evidence>
<dbReference type="InterPro" id="IPR001763">
    <property type="entry name" value="Rhodanese-like_dom"/>
</dbReference>
<evidence type="ECO:0000256" key="4">
    <source>
        <dbReference type="ARBA" id="ARBA00022912"/>
    </source>
</evidence>
<dbReference type="SUPFAM" id="SSF52799">
    <property type="entry name" value="(Phosphotyrosine protein) phosphatases II"/>
    <property type="match status" value="1"/>
</dbReference>
<keyword evidence="3" id="KW-0378">Hydrolase</keyword>
<dbReference type="Pfam" id="PF00581">
    <property type="entry name" value="Rhodanese"/>
    <property type="match status" value="1"/>
</dbReference>
<dbReference type="EC" id="3.1.3.48" evidence="2"/>
<dbReference type="InterPro" id="IPR029021">
    <property type="entry name" value="Prot-tyrosine_phosphatase-like"/>
</dbReference>
<feature type="compositionally biased region" description="Basic residues" evidence="5">
    <location>
        <begin position="1"/>
        <end position="10"/>
    </location>
</feature>
<dbReference type="PANTHER" id="PTHR10159:SF530">
    <property type="entry name" value="DUAL SPECIFICITY PROTEIN PHOSPHATASE DDB_G0271350-RELATED"/>
    <property type="match status" value="1"/>
</dbReference>
<proteinExistence type="inferred from homology"/>
<dbReference type="AlphaFoldDB" id="A0AAN7D5K6"/>
<dbReference type="Proteomes" id="UP001304243">
    <property type="component" value="Unassembled WGS sequence"/>
</dbReference>
<dbReference type="InterPro" id="IPR000387">
    <property type="entry name" value="Tyr_Pase_dom"/>
</dbReference>
<evidence type="ECO:0000256" key="3">
    <source>
        <dbReference type="ARBA" id="ARBA00022801"/>
    </source>
</evidence>
<dbReference type="Gene3D" id="3.40.250.10">
    <property type="entry name" value="Rhodanese-like domain"/>
    <property type="match status" value="1"/>
</dbReference>
<feature type="region of interest" description="Disordered" evidence="5">
    <location>
        <begin position="1"/>
        <end position="21"/>
    </location>
</feature>
<sequence>MLFDKYRKKPNTTNDKKKSSLANSILKRFPINLTSSRKLKKQDEKLNVINQPRPSVSLPNITAIELHVDSPIITSKAPLQSVHPSLPQITPSASHKESASMARQRKRHSAEQRKRRHHLVSIQDVHRHSFTFGHLPSNKSNKLTMAELSLTAAQLAKLDKLVGLQDNTDALLAQLGTTQPPLLVPHRSISHQHLQIPLQQPHQKLNRTHSESHAKTMEREADPIEPDELIELLTTEQQGQGPLVTLIDVRNIMEYQKCRIKGSLNVNLPSLLIKRYQRGTVSNFNLENFITTPEGRDMYLSKKQQASLPKFSTILEQKAMEAEQKKKSKPIWIVYDYEMSEDDQTSHAWTLLNVLERLVGADKKNPGKVYYLCGGFQSFLQCQDWLESSQWQQSSLPPNIPSTNSAGTITTKQNNIPRRSISYTIGESKTDLHKRTSLFSLDTQAARVNNANALARRAKRRSHQQAQDTTSFQPHAAIHATATSTTNGIHLDTNMAAPSDSNPLLNRVAEDDEVMTADCSPRTESDFGFVISEIIPGFLFVGPEIETSEQADQLIQERHIKRVLNMAEECQDEGLSQRSVHYHKIAARDTLEMKNIELVMMEAVQFIEEAKRNHEPIYVHCKAGKSRSITAILAYLVTSERWTLKRAYRHVIKARPNMSPNIGFISELMKMEAQVHGRVSSFLESDWQSTSLPSPEYANELFQLEKAWQTAAQV</sequence>
<feature type="domain" description="Tyrosine specific protein phosphatases" evidence="7">
    <location>
        <begin position="598"/>
        <end position="658"/>
    </location>
</feature>
<feature type="compositionally biased region" description="Basic residues" evidence="5">
    <location>
        <begin position="103"/>
        <end position="117"/>
    </location>
</feature>
<dbReference type="SMART" id="SM00195">
    <property type="entry name" value="DSPc"/>
    <property type="match status" value="1"/>
</dbReference>
<keyword evidence="10" id="KW-1185">Reference proteome</keyword>
<dbReference type="SMART" id="SM00450">
    <property type="entry name" value="RHOD"/>
    <property type="match status" value="1"/>
</dbReference>